<feature type="transmembrane region" description="Helical" evidence="2">
    <location>
        <begin position="37"/>
        <end position="55"/>
    </location>
</feature>
<evidence type="ECO:0000313" key="4">
    <source>
        <dbReference type="Proteomes" id="UP000616839"/>
    </source>
</evidence>
<comment type="caution">
    <text evidence="3">The sequence shown here is derived from an EMBL/GenBank/DDBJ whole genome shotgun (WGS) entry which is preliminary data.</text>
</comment>
<dbReference type="RefSeq" id="WP_192141521.1">
    <property type="nucleotide sequence ID" value="NZ_JACYXZ010000001.1"/>
</dbReference>
<evidence type="ECO:0000256" key="1">
    <source>
        <dbReference type="SAM" id="MobiDB-lite"/>
    </source>
</evidence>
<feature type="compositionally biased region" description="Basic and acidic residues" evidence="1">
    <location>
        <begin position="112"/>
        <end position="136"/>
    </location>
</feature>
<accession>A0A927K7T0</accession>
<sequence>MDDVTWLALTLALTGAGAAWTVHAFRRRGTLSGLRGLAITLLPLAALLTGTLRMFTRITDAVLDWATSLVFSPVVWLGVSLFGVSVLLFVLTGFAARRSSGALPEGGSEAGSEGRRVGRGRRAERSGELPAARRGEPAIGDDMADIEAILKKRGIT</sequence>
<protein>
    <submittedName>
        <fullName evidence="3">Cellulose synthase</fullName>
    </submittedName>
</protein>
<feature type="region of interest" description="Disordered" evidence="1">
    <location>
        <begin position="100"/>
        <end position="140"/>
    </location>
</feature>
<dbReference type="AlphaFoldDB" id="A0A927K7T0"/>
<keyword evidence="2" id="KW-1133">Transmembrane helix</keyword>
<keyword evidence="2" id="KW-0812">Transmembrane</keyword>
<organism evidence="3 4">
    <name type="scientific">Nocardioides donggukensis</name>
    <dbReference type="NCBI Taxonomy" id="2774019"/>
    <lineage>
        <taxon>Bacteria</taxon>
        <taxon>Bacillati</taxon>
        <taxon>Actinomycetota</taxon>
        <taxon>Actinomycetes</taxon>
        <taxon>Propionibacteriales</taxon>
        <taxon>Nocardioidaceae</taxon>
        <taxon>Nocardioides</taxon>
    </lineage>
</organism>
<dbReference type="Proteomes" id="UP000616839">
    <property type="component" value="Unassembled WGS sequence"/>
</dbReference>
<keyword evidence="4" id="KW-1185">Reference proteome</keyword>
<keyword evidence="2" id="KW-0472">Membrane</keyword>
<proteinExistence type="predicted"/>
<reference evidence="3" key="1">
    <citation type="submission" date="2020-09" db="EMBL/GenBank/DDBJ databases">
        <title>Nocardioides sp. strain MJB4 16S ribosomal RNA gene Genome sequencing and assembly.</title>
        <authorList>
            <person name="Kim I."/>
        </authorList>
    </citation>
    <scope>NUCLEOTIDE SEQUENCE</scope>
    <source>
        <strain evidence="3">MJB4</strain>
    </source>
</reference>
<evidence type="ECO:0000313" key="3">
    <source>
        <dbReference type="EMBL" id="MBD8869245.1"/>
    </source>
</evidence>
<name>A0A927K7T0_9ACTN</name>
<evidence type="ECO:0000256" key="2">
    <source>
        <dbReference type="SAM" id="Phobius"/>
    </source>
</evidence>
<feature type="transmembrane region" description="Helical" evidence="2">
    <location>
        <begin position="6"/>
        <end position="25"/>
    </location>
</feature>
<gene>
    <name evidence="3" type="ORF">IE331_06365</name>
</gene>
<feature type="compositionally biased region" description="Low complexity" evidence="1">
    <location>
        <begin position="100"/>
        <end position="111"/>
    </location>
</feature>
<dbReference type="EMBL" id="JACYXZ010000001">
    <property type="protein sequence ID" value="MBD8869245.1"/>
    <property type="molecule type" value="Genomic_DNA"/>
</dbReference>
<feature type="transmembrane region" description="Helical" evidence="2">
    <location>
        <begin position="75"/>
        <end position="96"/>
    </location>
</feature>